<gene>
    <name evidence="1" type="ORF">ES332_A02G057200v1</name>
</gene>
<protein>
    <submittedName>
        <fullName evidence="1">Uncharacterized protein</fullName>
    </submittedName>
</protein>
<accession>A0A5D2REF0</accession>
<dbReference type="AlphaFoldDB" id="A0A5D2REF0"/>
<keyword evidence="2" id="KW-1185">Reference proteome</keyword>
<dbReference type="Proteomes" id="UP000322667">
    <property type="component" value="Chromosome A02"/>
</dbReference>
<organism evidence="1 2">
    <name type="scientific">Gossypium tomentosum</name>
    <name type="common">Hawaiian cotton</name>
    <name type="synonym">Gossypium sandvicense</name>
    <dbReference type="NCBI Taxonomy" id="34277"/>
    <lineage>
        <taxon>Eukaryota</taxon>
        <taxon>Viridiplantae</taxon>
        <taxon>Streptophyta</taxon>
        <taxon>Embryophyta</taxon>
        <taxon>Tracheophyta</taxon>
        <taxon>Spermatophyta</taxon>
        <taxon>Magnoliopsida</taxon>
        <taxon>eudicotyledons</taxon>
        <taxon>Gunneridae</taxon>
        <taxon>Pentapetalae</taxon>
        <taxon>rosids</taxon>
        <taxon>malvids</taxon>
        <taxon>Malvales</taxon>
        <taxon>Malvaceae</taxon>
        <taxon>Malvoideae</taxon>
        <taxon>Gossypium</taxon>
    </lineage>
</organism>
<sequence length="70" mass="8266">MTISVFHDPWLNEGLIFNDETMPLEWIESIVARKLFDKVRMAWDSTLVDDNFPCLMLTEFVTFPSIWAKI</sequence>
<reference evidence="1 2" key="1">
    <citation type="submission" date="2019-07" db="EMBL/GenBank/DDBJ databases">
        <title>WGS assembly of Gossypium tomentosum.</title>
        <authorList>
            <person name="Chen Z.J."/>
            <person name="Sreedasyam A."/>
            <person name="Ando A."/>
            <person name="Song Q."/>
            <person name="De L."/>
            <person name="Hulse-Kemp A."/>
            <person name="Ding M."/>
            <person name="Ye W."/>
            <person name="Kirkbride R."/>
            <person name="Jenkins J."/>
            <person name="Plott C."/>
            <person name="Lovell J."/>
            <person name="Lin Y.-M."/>
            <person name="Vaughn R."/>
            <person name="Liu B."/>
            <person name="Li W."/>
            <person name="Simpson S."/>
            <person name="Scheffler B."/>
            <person name="Saski C."/>
            <person name="Grover C."/>
            <person name="Hu G."/>
            <person name="Conover J."/>
            <person name="Carlson J."/>
            <person name="Shu S."/>
            <person name="Boston L."/>
            <person name="Williams M."/>
            <person name="Peterson D."/>
            <person name="Mcgee K."/>
            <person name="Jones D."/>
            <person name="Wendel J."/>
            <person name="Stelly D."/>
            <person name="Grimwood J."/>
            <person name="Schmutz J."/>
        </authorList>
    </citation>
    <scope>NUCLEOTIDE SEQUENCE [LARGE SCALE GENOMIC DNA]</scope>
    <source>
        <strain evidence="1">7179.01</strain>
    </source>
</reference>
<evidence type="ECO:0000313" key="1">
    <source>
        <dbReference type="EMBL" id="TYI38846.1"/>
    </source>
</evidence>
<evidence type="ECO:0000313" key="2">
    <source>
        <dbReference type="Proteomes" id="UP000322667"/>
    </source>
</evidence>
<name>A0A5D2REF0_GOSTO</name>
<dbReference type="EMBL" id="CM017611">
    <property type="protein sequence ID" value="TYI38846.1"/>
    <property type="molecule type" value="Genomic_DNA"/>
</dbReference>
<proteinExistence type="predicted"/>